<feature type="region of interest" description="Disordered" evidence="1">
    <location>
        <begin position="345"/>
        <end position="371"/>
    </location>
</feature>
<feature type="compositionally biased region" description="Acidic residues" evidence="1">
    <location>
        <begin position="678"/>
        <end position="700"/>
    </location>
</feature>
<name>A0A9P1FLQ3_9DINO</name>
<organism evidence="2">
    <name type="scientific">Cladocopium goreaui</name>
    <dbReference type="NCBI Taxonomy" id="2562237"/>
    <lineage>
        <taxon>Eukaryota</taxon>
        <taxon>Sar</taxon>
        <taxon>Alveolata</taxon>
        <taxon>Dinophyceae</taxon>
        <taxon>Suessiales</taxon>
        <taxon>Symbiodiniaceae</taxon>
        <taxon>Cladocopium</taxon>
    </lineage>
</organism>
<feature type="compositionally biased region" description="Basic and acidic residues" evidence="1">
    <location>
        <begin position="553"/>
        <end position="619"/>
    </location>
</feature>
<dbReference type="Proteomes" id="UP001152797">
    <property type="component" value="Unassembled WGS sequence"/>
</dbReference>
<feature type="compositionally biased region" description="Basic and acidic residues" evidence="1">
    <location>
        <begin position="440"/>
        <end position="483"/>
    </location>
</feature>
<dbReference type="EMBL" id="CAMXCT020000561">
    <property type="protein sequence ID" value="CAL1133886.1"/>
    <property type="molecule type" value="Genomic_DNA"/>
</dbReference>
<evidence type="ECO:0000313" key="3">
    <source>
        <dbReference type="EMBL" id="CAL1133886.1"/>
    </source>
</evidence>
<proteinExistence type="predicted"/>
<feature type="compositionally biased region" description="Basic and acidic residues" evidence="1">
    <location>
        <begin position="730"/>
        <end position="783"/>
    </location>
</feature>
<evidence type="ECO:0000313" key="4">
    <source>
        <dbReference type="Proteomes" id="UP001152797"/>
    </source>
</evidence>
<feature type="compositionally biased region" description="Basic and acidic residues" evidence="1">
    <location>
        <begin position="491"/>
        <end position="544"/>
    </location>
</feature>
<dbReference type="AlphaFoldDB" id="A0A9P1FLQ3"/>
<keyword evidence="4" id="KW-1185">Reference proteome</keyword>
<reference evidence="2" key="1">
    <citation type="submission" date="2022-10" db="EMBL/GenBank/DDBJ databases">
        <authorList>
            <person name="Chen Y."/>
            <person name="Dougan E. K."/>
            <person name="Chan C."/>
            <person name="Rhodes N."/>
            <person name="Thang M."/>
        </authorList>
    </citation>
    <scope>NUCLEOTIDE SEQUENCE</scope>
</reference>
<comment type="caution">
    <text evidence="2">The sequence shown here is derived from an EMBL/GenBank/DDBJ whole genome shotgun (WGS) entry which is preliminary data.</text>
</comment>
<evidence type="ECO:0000313" key="2">
    <source>
        <dbReference type="EMBL" id="CAI3980511.1"/>
    </source>
</evidence>
<feature type="compositionally biased region" description="Acidic residues" evidence="1">
    <location>
        <begin position="633"/>
        <end position="671"/>
    </location>
</feature>
<reference evidence="3" key="2">
    <citation type="submission" date="2024-04" db="EMBL/GenBank/DDBJ databases">
        <authorList>
            <person name="Chen Y."/>
            <person name="Shah S."/>
            <person name="Dougan E. K."/>
            <person name="Thang M."/>
            <person name="Chan C."/>
        </authorList>
    </citation>
    <scope>NUCLEOTIDE SEQUENCE [LARGE SCALE GENOMIC DNA]</scope>
</reference>
<sequence>MALKVLKPLKNGGWARRKVSAKKKGKAKRFDTPAVSNLHPVIALTLHLLSMGGLPYALMSLVHAVACNMSSPMTAISVAEFFAGCKSICNGFRQHGMTAVSFEIEDRAIEDMLSGIGFAYAISLVLRLRRTAGLCWLAPVCSTWVWINRSTSGRSRERPLGAVHLAQVANANCMVSRCCILALVCCILRIPFILEQPASSLMQFHPDFQYLCRKFEIYRVFVWLGSYGGSSPKGTFLYSNYQWITSLYLPLPSDADWPADMSKRYVDSKGVNRVCGGADLKGSQHYPALLGQAVAQLYLNNHKSMKKIIKQREEELSSLPKPMKAMRESGWASSANLIQALKVQQKSKGGLVTPNKPSSNSSRSSTPVTPKKLSFAERSSIHHIQAENPPGKGFEDETMKGEKADAIIAAMRKDTAAKEQRKKKAAAAAANSSSSDEEHEAQKAKGSKESDVKVKSKKEQKGKTLKQSDDDEEPRKRKGDAGRKTGPRKAQKQEPKEKSEKPKESKKRKEEKEKEEARQKEEEEREAAAKMKAAKEESEKEHRGNAKSKAKKAKAEQKAKAEKAQAEKAKAEQKAKEDAEKAAKEIAKKEKEQKAQAEKAMKAKAEKEKETLALEDAKNMKPVSLLKKKEATESEDEEEDSNSNDSEGSSEGESEEEASQLESDSDHEEESQEKSSDNEEVSEEGSEDEDQEEEEEEEGSVSESSQGETNSEGEDSDGKGEMGSEEESEKETKVDTGVKRKLCEEEAKAPSEATEKTKGEKKREKKEAKKEAKKALKDAEKSLAKKGIKVKNSTKFRKEWQAFTRYLKNPTRCPAKVIAACKNKETRHQLFQDYVETNRDTAQVEARFEARLEETQRTIPDPEFPGEEDEKLFFVMVELNMDDIRELRRVTQIEMQGSLDADGVKAFVEAGGC</sequence>
<dbReference type="EMBL" id="CAMXCT030000561">
    <property type="protein sequence ID" value="CAL4767823.1"/>
    <property type="molecule type" value="Genomic_DNA"/>
</dbReference>
<dbReference type="EMBL" id="CAMXCT010000561">
    <property type="protein sequence ID" value="CAI3980511.1"/>
    <property type="molecule type" value="Genomic_DNA"/>
</dbReference>
<feature type="region of interest" description="Disordered" evidence="1">
    <location>
        <begin position="412"/>
        <end position="784"/>
    </location>
</feature>
<accession>A0A9P1FLQ3</accession>
<gene>
    <name evidence="2" type="ORF">C1SCF055_LOCUS8378</name>
</gene>
<protein>
    <submittedName>
        <fullName evidence="2">Uncharacterized protein</fullName>
    </submittedName>
</protein>
<evidence type="ECO:0000256" key="1">
    <source>
        <dbReference type="SAM" id="MobiDB-lite"/>
    </source>
</evidence>